<proteinExistence type="inferred from homology"/>
<accession>A0A2K9MI02</accession>
<evidence type="ECO:0000313" key="5">
    <source>
        <dbReference type="Proteomes" id="UP000234882"/>
    </source>
</evidence>
<protein>
    <submittedName>
        <fullName evidence="4">Superoxide dismutase family protein</fullName>
    </submittedName>
</protein>
<dbReference type="PROSITE" id="PS00087">
    <property type="entry name" value="SOD_CU_ZN_1"/>
    <property type="match status" value="1"/>
</dbReference>
<name>A0A2K9MI02_9RHOB</name>
<dbReference type="AlphaFoldDB" id="A0A2K9MI02"/>
<evidence type="ECO:0000256" key="2">
    <source>
        <dbReference type="SAM" id="SignalP"/>
    </source>
</evidence>
<feature type="domain" description="Superoxide dismutase copper/zinc binding" evidence="3">
    <location>
        <begin position="35"/>
        <end position="161"/>
    </location>
</feature>
<keyword evidence="2" id="KW-0732">Signal</keyword>
<reference evidence="5" key="1">
    <citation type="submission" date="2017-12" db="EMBL/GenBank/DDBJ databases">
        <title>Genomic analysis of Paracoccus sp. CBA4604.</title>
        <authorList>
            <person name="Roh S.W."/>
            <person name="Kim J.Y."/>
            <person name="Kim J.S."/>
        </authorList>
    </citation>
    <scope>NUCLEOTIDE SEQUENCE [LARGE SCALE GENOMIC DNA]</scope>
    <source>
        <strain evidence="5">CBA4604</strain>
    </source>
</reference>
<dbReference type="PANTHER" id="PTHR10003">
    <property type="entry name" value="SUPEROXIDE DISMUTASE CU-ZN -RELATED"/>
    <property type="match status" value="1"/>
</dbReference>
<gene>
    <name evidence="4" type="ORF">CYR75_13915</name>
</gene>
<evidence type="ECO:0000313" key="4">
    <source>
        <dbReference type="EMBL" id="AUM75250.1"/>
    </source>
</evidence>
<dbReference type="InterPro" id="IPR036423">
    <property type="entry name" value="SOD-like_Cu/Zn_dom_sf"/>
</dbReference>
<dbReference type="OrthoDB" id="5431326at2"/>
<dbReference type="GO" id="GO:0005507">
    <property type="term" value="F:copper ion binding"/>
    <property type="evidence" value="ECO:0007669"/>
    <property type="project" value="InterPro"/>
</dbReference>
<sequence length="167" mass="16960">MKMIWTLGFAAFLAQGAVAAEVTATVKNTEGSDLGTVNVSDTPSGTALARIKLTNLPAGVHGIHLHETGDCSAPDFKSAGGHIAGDRSHGVMVEGGPHPGDMPNLTVPDSGDAELEVFLPGLNVEEHLLDADGAAFVMHSGADDYESQPAGDSGDRIACGVFAQPGG</sequence>
<dbReference type="Gene3D" id="2.60.40.200">
    <property type="entry name" value="Superoxide dismutase, copper/zinc binding domain"/>
    <property type="match status" value="1"/>
</dbReference>
<evidence type="ECO:0000259" key="3">
    <source>
        <dbReference type="Pfam" id="PF00080"/>
    </source>
</evidence>
<dbReference type="InterPro" id="IPR024134">
    <property type="entry name" value="SOD_Cu/Zn_/chaperone"/>
</dbReference>
<keyword evidence="5" id="KW-1185">Reference proteome</keyword>
<feature type="chain" id="PRO_5014901402" evidence="2">
    <location>
        <begin position="20"/>
        <end position="167"/>
    </location>
</feature>
<comment type="similarity">
    <text evidence="1">Belongs to the Cu-Zn superoxide dismutase family.</text>
</comment>
<dbReference type="EMBL" id="CP025583">
    <property type="protein sequence ID" value="AUM75250.1"/>
    <property type="molecule type" value="Genomic_DNA"/>
</dbReference>
<dbReference type="RefSeq" id="WP_101500594.1">
    <property type="nucleotide sequence ID" value="NZ_CP025583.1"/>
</dbReference>
<organism evidence="4 5">
    <name type="scientific">Paracoccus jeotgali</name>
    <dbReference type="NCBI Taxonomy" id="2065379"/>
    <lineage>
        <taxon>Bacteria</taxon>
        <taxon>Pseudomonadati</taxon>
        <taxon>Pseudomonadota</taxon>
        <taxon>Alphaproteobacteria</taxon>
        <taxon>Rhodobacterales</taxon>
        <taxon>Paracoccaceae</taxon>
        <taxon>Paracoccus</taxon>
    </lineage>
</organism>
<dbReference type="InterPro" id="IPR001424">
    <property type="entry name" value="SOD_Cu_Zn_dom"/>
</dbReference>
<dbReference type="Proteomes" id="UP000234882">
    <property type="component" value="Chromosome"/>
</dbReference>
<dbReference type="InterPro" id="IPR018152">
    <property type="entry name" value="SOD_Cu/Zn_BS"/>
</dbReference>
<dbReference type="KEGG" id="paru:CYR75_13915"/>
<feature type="signal peptide" evidence="2">
    <location>
        <begin position="1"/>
        <end position="19"/>
    </location>
</feature>
<dbReference type="GO" id="GO:0006801">
    <property type="term" value="P:superoxide metabolic process"/>
    <property type="evidence" value="ECO:0007669"/>
    <property type="project" value="InterPro"/>
</dbReference>
<dbReference type="SUPFAM" id="SSF49329">
    <property type="entry name" value="Cu,Zn superoxide dismutase-like"/>
    <property type="match status" value="1"/>
</dbReference>
<evidence type="ECO:0000256" key="1">
    <source>
        <dbReference type="ARBA" id="ARBA00010457"/>
    </source>
</evidence>
<dbReference type="Pfam" id="PF00080">
    <property type="entry name" value="Sod_Cu"/>
    <property type="match status" value="1"/>
</dbReference>